<feature type="region of interest" description="Disordered" evidence="1">
    <location>
        <begin position="1"/>
        <end position="71"/>
    </location>
</feature>
<dbReference type="OrthoDB" id="5578329at2759"/>
<feature type="compositionally biased region" description="Low complexity" evidence="1">
    <location>
        <begin position="49"/>
        <end position="71"/>
    </location>
</feature>
<accession>A0A179IFU1</accession>
<organism evidence="2 3">
    <name type="scientific">Cordyceps confragosa</name>
    <name type="common">Lecanicillium lecanii</name>
    <dbReference type="NCBI Taxonomy" id="2714763"/>
    <lineage>
        <taxon>Eukaryota</taxon>
        <taxon>Fungi</taxon>
        <taxon>Dikarya</taxon>
        <taxon>Ascomycota</taxon>
        <taxon>Pezizomycotina</taxon>
        <taxon>Sordariomycetes</taxon>
        <taxon>Hypocreomycetidae</taxon>
        <taxon>Hypocreales</taxon>
        <taxon>Cordycipitaceae</taxon>
        <taxon>Akanthomyces</taxon>
    </lineage>
</organism>
<gene>
    <name evidence="2" type="ORF">LLEC1_01008</name>
</gene>
<dbReference type="InterPro" id="IPR007727">
    <property type="entry name" value="Spo12"/>
</dbReference>
<keyword evidence="3" id="KW-1185">Reference proteome</keyword>
<protein>
    <recommendedName>
        <fullName evidence="4">Spo12-like protein</fullName>
    </recommendedName>
</protein>
<proteinExistence type="predicted"/>
<feature type="region of interest" description="Disordered" evidence="1">
    <location>
        <begin position="111"/>
        <end position="146"/>
    </location>
</feature>
<evidence type="ECO:0000313" key="2">
    <source>
        <dbReference type="EMBL" id="OAR00374.1"/>
    </source>
</evidence>
<dbReference type="AlphaFoldDB" id="A0A179IFU1"/>
<feature type="compositionally biased region" description="Low complexity" evidence="1">
    <location>
        <begin position="119"/>
        <end position="143"/>
    </location>
</feature>
<evidence type="ECO:0000313" key="3">
    <source>
        <dbReference type="Proteomes" id="UP000243081"/>
    </source>
</evidence>
<dbReference type="OMA" id="KMAQEPY"/>
<name>A0A179IFU1_CORDF</name>
<dbReference type="Pfam" id="PF05032">
    <property type="entry name" value="Spo12"/>
    <property type="match status" value="1"/>
</dbReference>
<feature type="compositionally biased region" description="Basic and acidic residues" evidence="1">
    <location>
        <begin position="21"/>
        <end position="32"/>
    </location>
</feature>
<reference evidence="2 3" key="1">
    <citation type="submission" date="2016-03" db="EMBL/GenBank/DDBJ databases">
        <title>Fine-scale spatial genetic structure of a fungal parasite of coffee scale insects.</title>
        <authorList>
            <person name="Jackson D."/>
            <person name="Zemenick K.A."/>
            <person name="Malloure B."/>
            <person name="Quandt C.A."/>
            <person name="James T.Y."/>
        </authorList>
    </citation>
    <scope>NUCLEOTIDE SEQUENCE [LARGE SCALE GENOMIC DNA]</scope>
    <source>
        <strain evidence="2 3">UM487</strain>
    </source>
</reference>
<dbReference type="EMBL" id="LUKN01001738">
    <property type="protein sequence ID" value="OAR00374.1"/>
    <property type="molecule type" value="Genomic_DNA"/>
</dbReference>
<evidence type="ECO:0000256" key="1">
    <source>
        <dbReference type="SAM" id="MobiDB-lite"/>
    </source>
</evidence>
<dbReference type="Proteomes" id="UP000243081">
    <property type="component" value="Unassembled WGS sequence"/>
</dbReference>
<evidence type="ECO:0008006" key="4">
    <source>
        <dbReference type="Google" id="ProtNLM"/>
    </source>
</evidence>
<comment type="caution">
    <text evidence="2">The sequence shown here is derived from an EMBL/GenBank/DDBJ whole genome shotgun (WGS) entry which is preliminary data.</text>
</comment>
<sequence>MSAHVLGDKDINASIEQQHQQSKDVKSMDYHRQVFQSKMAQEPYVPRKTASASSSRSATTTTVTTTTITSSRSSFDLEDEYYRNATIVTSSSDASSCSIIAASSYPSPPASLDLDDDSFSSSSSSSTSSSASASPTPSITTLPRFPTNTSLVASTKQYVSPSDNIMSPCSAKINALRNKHVSKAKPKSLFAQASAKKLGGDNLFGSKSIPKE</sequence>
<feature type="compositionally biased region" description="Basic and acidic residues" evidence="1">
    <location>
        <begin position="1"/>
        <end position="11"/>
    </location>
</feature>